<feature type="region of interest" description="Disordered" evidence="1">
    <location>
        <begin position="315"/>
        <end position="335"/>
    </location>
</feature>
<evidence type="ECO:0008006" key="6">
    <source>
        <dbReference type="Google" id="ProtNLM"/>
    </source>
</evidence>
<feature type="domain" description="Egal-1 winged helix" evidence="3">
    <location>
        <begin position="101"/>
        <end position="169"/>
    </location>
</feature>
<reference evidence="4" key="1">
    <citation type="submission" date="2021-11" db="EMBL/GenBank/DDBJ databases">
        <authorList>
            <person name="Schell T."/>
        </authorList>
    </citation>
    <scope>NUCLEOTIDE SEQUENCE</scope>
    <source>
        <strain evidence="4">M5</strain>
    </source>
</reference>
<dbReference type="Proteomes" id="UP000789390">
    <property type="component" value="Unassembled WGS sequence"/>
</dbReference>
<dbReference type="InterPro" id="IPR002562">
    <property type="entry name" value="3'-5'_exonuclease_dom"/>
</dbReference>
<keyword evidence="5" id="KW-1185">Reference proteome</keyword>
<protein>
    <recommendedName>
        <fullName evidence="6">3'-5' exonuclease domain-containing protein</fullName>
    </recommendedName>
</protein>
<dbReference type="SUPFAM" id="SSF53098">
    <property type="entry name" value="Ribonuclease H-like"/>
    <property type="match status" value="1"/>
</dbReference>
<dbReference type="OrthoDB" id="26838at2759"/>
<feature type="domain" description="Egal-1 winged helix" evidence="3">
    <location>
        <begin position="193"/>
        <end position="254"/>
    </location>
</feature>
<dbReference type="AlphaFoldDB" id="A0A8J2WL66"/>
<dbReference type="GO" id="GO:0006139">
    <property type="term" value="P:nucleobase-containing compound metabolic process"/>
    <property type="evidence" value="ECO:0007669"/>
    <property type="project" value="InterPro"/>
</dbReference>
<evidence type="ECO:0000256" key="1">
    <source>
        <dbReference type="SAM" id="MobiDB-lite"/>
    </source>
</evidence>
<dbReference type="GO" id="GO:0008408">
    <property type="term" value="F:3'-5' exonuclease activity"/>
    <property type="evidence" value="ECO:0007669"/>
    <property type="project" value="InterPro"/>
</dbReference>
<feature type="domain" description="Egal-1 winged helix" evidence="3">
    <location>
        <begin position="13"/>
        <end position="76"/>
    </location>
</feature>
<feature type="region of interest" description="Disordered" evidence="1">
    <location>
        <begin position="654"/>
        <end position="718"/>
    </location>
</feature>
<dbReference type="EMBL" id="CAKKLH010000288">
    <property type="protein sequence ID" value="CAH0108830.1"/>
    <property type="molecule type" value="Genomic_DNA"/>
</dbReference>
<dbReference type="Pfam" id="PF23713">
    <property type="entry name" value="WHD_Egal"/>
    <property type="match status" value="3"/>
</dbReference>
<proteinExistence type="predicted"/>
<dbReference type="GO" id="GO:0003676">
    <property type="term" value="F:nucleic acid binding"/>
    <property type="evidence" value="ECO:0007669"/>
    <property type="project" value="InterPro"/>
</dbReference>
<feature type="domain" description="3'-5' exonuclease" evidence="2">
    <location>
        <begin position="361"/>
        <end position="480"/>
    </location>
</feature>
<evidence type="ECO:0000259" key="2">
    <source>
        <dbReference type="Pfam" id="PF01612"/>
    </source>
</evidence>
<dbReference type="InterPro" id="IPR036397">
    <property type="entry name" value="RNaseH_sf"/>
</dbReference>
<feature type="compositionally biased region" description="Polar residues" evidence="1">
    <location>
        <begin position="690"/>
        <end position="707"/>
    </location>
</feature>
<dbReference type="InterPro" id="IPR056589">
    <property type="entry name" value="WH_Egal-1"/>
</dbReference>
<dbReference type="Gene3D" id="3.30.420.10">
    <property type="entry name" value="Ribonuclease H-like superfamily/Ribonuclease H"/>
    <property type="match status" value="1"/>
</dbReference>
<comment type="caution">
    <text evidence="4">The sequence shown here is derived from an EMBL/GenBank/DDBJ whole genome shotgun (WGS) entry which is preliminary data.</text>
</comment>
<organism evidence="4 5">
    <name type="scientific">Daphnia galeata</name>
    <dbReference type="NCBI Taxonomy" id="27404"/>
    <lineage>
        <taxon>Eukaryota</taxon>
        <taxon>Metazoa</taxon>
        <taxon>Ecdysozoa</taxon>
        <taxon>Arthropoda</taxon>
        <taxon>Crustacea</taxon>
        <taxon>Branchiopoda</taxon>
        <taxon>Diplostraca</taxon>
        <taxon>Cladocera</taxon>
        <taxon>Anomopoda</taxon>
        <taxon>Daphniidae</taxon>
        <taxon>Daphnia</taxon>
    </lineage>
</organism>
<feature type="compositionally biased region" description="Polar residues" evidence="1">
    <location>
        <begin position="662"/>
        <end position="681"/>
    </location>
</feature>
<evidence type="ECO:0000313" key="5">
    <source>
        <dbReference type="Proteomes" id="UP000789390"/>
    </source>
</evidence>
<gene>
    <name evidence="4" type="ORF">DGAL_LOCUS12235</name>
</gene>
<dbReference type="PANTHER" id="PTHR46814:SF1">
    <property type="entry name" value="EGALITARIAN, ISOFORM B"/>
    <property type="match status" value="1"/>
</dbReference>
<dbReference type="PANTHER" id="PTHR46814">
    <property type="entry name" value="EGALITARIAN, ISOFORM B"/>
    <property type="match status" value="1"/>
</dbReference>
<dbReference type="Pfam" id="PF01612">
    <property type="entry name" value="DNA_pol_A_exo1"/>
    <property type="match status" value="1"/>
</dbReference>
<dbReference type="InterPro" id="IPR012337">
    <property type="entry name" value="RNaseH-like_sf"/>
</dbReference>
<sequence length="847" mass="94781">MESTNDYDVVRNMTLLFFLERLLERGQPRSLHDLSCQFGSKGFTKTMRQIAGGSQSGLKKFLSQYPSVFTVDGDFVAAAVLSGPDSSRNQQNSNGKRDYEQEAVDYFQNKMQQYGAGIEVPLRSLLGHRSQASPEIRHITGQHIREFRDFLERHPEVFIMHDETIFLKEYEGMEIKPFKELEQIKLDPELTNKFLVYFRMFVERNGPKHVEELLEAVTKSYPRESWVNLFSTSHDLTTFFKLHSNIFHVQANIVDIIPYNLRKAAESHEALVVNKTVEPSSFSPPPSLQFSQEKQSLKQRVNSIVMKTLAENTGRDRTPAVVAGHESPTKEITSPSKMRVLQSTRVISSTKESIIVVNDIMSSQKVVSLDLEGVNVGGNNGEVTLAVIGLPSGLIYIFDLITCPAIMSQGMLANLIISKEIVKVCHDCKNDSAALNLGWNVKLENVFDTQAAHAVVQLQETGRAVHKVKTTSLNAMCENYDLPTNPFKGRLSQYFGCGYFTLHNCSSATACMLLMITILEKLVKTIYKRDQRFWARRPLTRDMILYAAYDVMPLVPHLYDLLNNAVKPEFRPLLEELCAENLLALLQPDEVKRSKKERKMDMEVLELRQKLAAVQGKGVVLSNREIRLLRHLDLTEEEREKLDGSYKVAKKLEKLQSKRQDQQQNSLGGTSDDVNYGNESPTADGESRSLDSQGSSEKTSPETSLIGSNGCPLSPSSSVRSPYSSLSLTASMQLVDEILSDQRIEKMDKIERLEAILSAATASSPSSITLSSSELSSSCCNCDCHSTTKYVLQRDSLPGRYVAEIGCQTLSTGDIVITKVYFPEGDTSASDICLTPSPKKTKPAQFQ</sequence>
<name>A0A8J2WL66_9CRUS</name>
<evidence type="ECO:0000259" key="3">
    <source>
        <dbReference type="Pfam" id="PF23713"/>
    </source>
</evidence>
<accession>A0A8J2WL66</accession>
<evidence type="ECO:0000313" key="4">
    <source>
        <dbReference type="EMBL" id="CAH0108830.1"/>
    </source>
</evidence>